<gene>
    <name evidence="16" type="primary">cshA</name>
    <name evidence="16" type="ORF">Ari01nite_88970</name>
</gene>
<dbReference type="InterPro" id="IPR014014">
    <property type="entry name" value="RNA_helicase_DEAD_Q_motif"/>
</dbReference>
<keyword evidence="7" id="KW-0346">Stress response</keyword>
<evidence type="ECO:0000259" key="13">
    <source>
        <dbReference type="PROSITE" id="PS51192"/>
    </source>
</evidence>
<dbReference type="InterPro" id="IPR050079">
    <property type="entry name" value="DEAD_box_RNA_helicase"/>
</dbReference>
<dbReference type="SUPFAM" id="SSF52540">
    <property type="entry name" value="P-loop containing nucleoside triphosphate hydrolases"/>
    <property type="match status" value="1"/>
</dbReference>
<dbReference type="Pfam" id="PF25399">
    <property type="entry name" value="DeaD_dimer"/>
    <property type="match status" value="1"/>
</dbReference>
<evidence type="ECO:0000313" key="17">
    <source>
        <dbReference type="Proteomes" id="UP000636960"/>
    </source>
</evidence>
<dbReference type="Proteomes" id="UP000636960">
    <property type="component" value="Unassembled WGS sequence"/>
</dbReference>
<dbReference type="InterPro" id="IPR005580">
    <property type="entry name" value="DbpA/CsdA_RNA-bd_dom"/>
</dbReference>
<dbReference type="InterPro" id="IPR000629">
    <property type="entry name" value="RNA-helicase_DEAD-box_CS"/>
</dbReference>
<dbReference type="PROSITE" id="PS51194">
    <property type="entry name" value="HELICASE_CTER"/>
    <property type="match status" value="1"/>
</dbReference>
<comment type="catalytic activity">
    <reaction evidence="9">
        <text>ATP + H2O = ADP + phosphate + H(+)</text>
        <dbReference type="Rhea" id="RHEA:13065"/>
        <dbReference type="ChEBI" id="CHEBI:15377"/>
        <dbReference type="ChEBI" id="CHEBI:15378"/>
        <dbReference type="ChEBI" id="CHEBI:30616"/>
        <dbReference type="ChEBI" id="CHEBI:43474"/>
        <dbReference type="ChEBI" id="CHEBI:456216"/>
        <dbReference type="EC" id="3.6.4.13"/>
    </reaction>
</comment>
<feature type="domain" description="DEAD-box RNA helicase Q" evidence="15">
    <location>
        <begin position="7"/>
        <end position="35"/>
    </location>
</feature>
<keyword evidence="17" id="KW-1185">Reference proteome</keyword>
<evidence type="ECO:0000256" key="5">
    <source>
        <dbReference type="ARBA" id="ARBA00022806"/>
    </source>
</evidence>
<dbReference type="InterPro" id="IPR044742">
    <property type="entry name" value="DEAD/DEAH_RhlB"/>
</dbReference>
<dbReference type="PANTHER" id="PTHR47959">
    <property type="entry name" value="ATP-DEPENDENT RNA HELICASE RHLE-RELATED"/>
    <property type="match status" value="1"/>
</dbReference>
<evidence type="ECO:0000256" key="6">
    <source>
        <dbReference type="ARBA" id="ARBA00022840"/>
    </source>
</evidence>
<feature type="compositionally biased region" description="Polar residues" evidence="12">
    <location>
        <begin position="461"/>
        <end position="472"/>
    </location>
</feature>
<dbReference type="RefSeq" id="WP_203790175.1">
    <property type="nucleotide sequence ID" value="NZ_BOMV01000104.1"/>
</dbReference>
<dbReference type="GO" id="GO:0016787">
    <property type="term" value="F:hydrolase activity"/>
    <property type="evidence" value="ECO:0007669"/>
    <property type="project" value="UniProtKB-KW"/>
</dbReference>
<comment type="caution">
    <text evidence="16">The sequence shown here is derived from an EMBL/GenBank/DDBJ whole genome shotgun (WGS) entry which is preliminary data.</text>
</comment>
<dbReference type="Pfam" id="PF03880">
    <property type="entry name" value="DbpA"/>
    <property type="match status" value="1"/>
</dbReference>
<evidence type="ECO:0000256" key="2">
    <source>
        <dbReference type="ARBA" id="ARBA00022490"/>
    </source>
</evidence>
<evidence type="ECO:0000256" key="4">
    <source>
        <dbReference type="ARBA" id="ARBA00022801"/>
    </source>
</evidence>
<evidence type="ECO:0000256" key="12">
    <source>
        <dbReference type="SAM" id="MobiDB-lite"/>
    </source>
</evidence>
<dbReference type="SMART" id="SM00487">
    <property type="entry name" value="DEXDc"/>
    <property type="match status" value="1"/>
</dbReference>
<evidence type="ECO:0000256" key="7">
    <source>
        <dbReference type="ARBA" id="ARBA00023016"/>
    </source>
</evidence>
<comment type="similarity">
    <text evidence="8 11">Belongs to the DEAD box helicase family.</text>
</comment>
<accession>A0A919K8N4</accession>
<dbReference type="Pfam" id="PF00271">
    <property type="entry name" value="Helicase_C"/>
    <property type="match status" value="1"/>
</dbReference>
<feature type="short sequence motif" description="Q motif" evidence="10">
    <location>
        <begin position="7"/>
        <end position="35"/>
    </location>
</feature>
<dbReference type="Gene3D" id="3.30.70.330">
    <property type="match status" value="1"/>
</dbReference>
<name>A0A919K8N4_9ACTN</name>
<feature type="domain" description="Helicase C-terminal" evidence="14">
    <location>
        <begin position="240"/>
        <end position="385"/>
    </location>
</feature>
<dbReference type="CDD" id="cd00268">
    <property type="entry name" value="DEADc"/>
    <property type="match status" value="1"/>
</dbReference>
<dbReference type="PANTHER" id="PTHR47959:SF13">
    <property type="entry name" value="ATP-DEPENDENT RNA HELICASE RHLE"/>
    <property type="match status" value="1"/>
</dbReference>
<protein>
    <recommendedName>
        <fullName evidence="1">RNA helicase</fullName>
        <ecNumber evidence="1">3.6.4.13</ecNumber>
    </recommendedName>
</protein>
<dbReference type="InterPro" id="IPR027417">
    <property type="entry name" value="P-loop_NTPase"/>
</dbReference>
<dbReference type="Pfam" id="PF00270">
    <property type="entry name" value="DEAD"/>
    <property type="match status" value="1"/>
</dbReference>
<evidence type="ECO:0000256" key="3">
    <source>
        <dbReference type="ARBA" id="ARBA00022741"/>
    </source>
</evidence>
<dbReference type="CDD" id="cd12252">
    <property type="entry name" value="RRM_DbpA"/>
    <property type="match status" value="1"/>
</dbReference>
<dbReference type="EC" id="3.6.4.13" evidence="1"/>
<dbReference type="GO" id="GO:0005829">
    <property type="term" value="C:cytosol"/>
    <property type="evidence" value="ECO:0007669"/>
    <property type="project" value="TreeGrafter"/>
</dbReference>
<evidence type="ECO:0000256" key="9">
    <source>
        <dbReference type="ARBA" id="ARBA00047984"/>
    </source>
</evidence>
<evidence type="ECO:0000259" key="14">
    <source>
        <dbReference type="PROSITE" id="PS51194"/>
    </source>
</evidence>
<dbReference type="FunFam" id="3.40.50.300:FF:000108">
    <property type="entry name" value="ATP-dependent RNA helicase RhlE"/>
    <property type="match status" value="1"/>
</dbReference>
<evidence type="ECO:0000313" key="16">
    <source>
        <dbReference type="EMBL" id="GIF01433.1"/>
    </source>
</evidence>
<dbReference type="SMART" id="SM00490">
    <property type="entry name" value="HELICc"/>
    <property type="match status" value="1"/>
</dbReference>
<keyword evidence="5 11" id="KW-0347">Helicase</keyword>
<proteinExistence type="inferred from homology"/>
<dbReference type="Gene3D" id="3.40.50.300">
    <property type="entry name" value="P-loop containing nucleotide triphosphate hydrolases"/>
    <property type="match status" value="2"/>
</dbReference>
<dbReference type="GO" id="GO:0003724">
    <property type="term" value="F:RNA helicase activity"/>
    <property type="evidence" value="ECO:0007669"/>
    <property type="project" value="UniProtKB-EC"/>
</dbReference>
<keyword evidence="3 11" id="KW-0547">Nucleotide-binding</keyword>
<feature type="domain" description="Helicase ATP-binding" evidence="13">
    <location>
        <begin position="38"/>
        <end position="210"/>
    </location>
</feature>
<dbReference type="PROSITE" id="PS00039">
    <property type="entry name" value="DEAD_ATP_HELICASE"/>
    <property type="match status" value="1"/>
</dbReference>
<keyword evidence="4 11" id="KW-0378">Hydrolase</keyword>
<keyword evidence="6 11" id="KW-0067">ATP-binding</keyword>
<evidence type="ECO:0000256" key="10">
    <source>
        <dbReference type="PROSITE-ProRule" id="PRU00552"/>
    </source>
</evidence>
<evidence type="ECO:0000256" key="11">
    <source>
        <dbReference type="RuleBase" id="RU000492"/>
    </source>
</evidence>
<evidence type="ECO:0000256" key="1">
    <source>
        <dbReference type="ARBA" id="ARBA00012552"/>
    </source>
</evidence>
<dbReference type="GO" id="GO:0005524">
    <property type="term" value="F:ATP binding"/>
    <property type="evidence" value="ECO:0007669"/>
    <property type="project" value="UniProtKB-KW"/>
</dbReference>
<dbReference type="InterPro" id="IPR012677">
    <property type="entry name" value="Nucleotide-bd_a/b_plait_sf"/>
</dbReference>
<dbReference type="PROSITE" id="PS51192">
    <property type="entry name" value="HELICASE_ATP_BIND_1"/>
    <property type="match status" value="1"/>
</dbReference>
<dbReference type="AlphaFoldDB" id="A0A919K8N4"/>
<evidence type="ECO:0000256" key="8">
    <source>
        <dbReference type="ARBA" id="ARBA00038437"/>
    </source>
</evidence>
<evidence type="ECO:0000259" key="15">
    <source>
        <dbReference type="PROSITE" id="PS51195"/>
    </source>
</evidence>
<dbReference type="InterPro" id="IPR014001">
    <property type="entry name" value="Helicase_ATP-bd"/>
</dbReference>
<dbReference type="EMBL" id="BOMV01000104">
    <property type="protein sequence ID" value="GIF01433.1"/>
    <property type="molecule type" value="Genomic_DNA"/>
</dbReference>
<keyword evidence="2" id="KW-0963">Cytoplasm</keyword>
<sequence>MDDNPPAGFAGLSLRAELLRALTDLGYEEPTPIQQEAIPPLLAGNDLVGQAATGTGKTAAFALPLLQRLAAGQRDAGPMSLVLVPTRELAEQVSQAVHRYGRDLDVRVLPVYGGQPIGRQLQALQRGVDVVVGTPGRVLDHIERGTLRLGGVRTVVLDEADEMLDMGFAEDIEAILAETPEDRQTVLFSATMPPRIDSIARRHLRAPIRIAMGRKAVAPGELPLVRQSAYIVARAHRPAALGRILDVELPSAAIVFCRTREEVDQVTETLNGRGYRAESLHGGMSQDQRDRVMGRLRGGNTELLVATDVAARGLDVEQLTHVINFNVPAAPEAYVHRIGRVGRAGREGCAITLAGPREQRMLKAIERLTGQRITLEKLPTVTDLRAKRLEVTRTALQTSLETDDLERFRVVLDSLTDEFDIENIALAAVKLLHEAAGGDVDEDEIPSPVAPREDRKPQNRAPHQNRSRSSNSGVTRLFFGIGTRAGLRPQDLVGAIAGESGLSAREIGAIQITDRFSLVEVPEDAADMVITAMQRSTIRGRRPTVRRERFHR</sequence>
<dbReference type="GO" id="GO:0003723">
    <property type="term" value="F:RNA binding"/>
    <property type="evidence" value="ECO:0007669"/>
    <property type="project" value="UniProtKB-ARBA"/>
</dbReference>
<dbReference type="CDD" id="cd18787">
    <property type="entry name" value="SF2_C_DEAD"/>
    <property type="match status" value="1"/>
</dbReference>
<dbReference type="InterPro" id="IPR057325">
    <property type="entry name" value="DeaD_dimer"/>
</dbReference>
<dbReference type="InterPro" id="IPR001650">
    <property type="entry name" value="Helicase_C-like"/>
</dbReference>
<dbReference type="InterPro" id="IPR011545">
    <property type="entry name" value="DEAD/DEAH_box_helicase_dom"/>
</dbReference>
<organism evidence="16 17">
    <name type="scientific">Paractinoplanes rishiriensis</name>
    <dbReference type="NCBI Taxonomy" id="1050105"/>
    <lineage>
        <taxon>Bacteria</taxon>
        <taxon>Bacillati</taxon>
        <taxon>Actinomycetota</taxon>
        <taxon>Actinomycetes</taxon>
        <taxon>Micromonosporales</taxon>
        <taxon>Micromonosporaceae</taxon>
        <taxon>Paractinoplanes</taxon>
    </lineage>
</organism>
<dbReference type="PROSITE" id="PS51195">
    <property type="entry name" value="Q_MOTIF"/>
    <property type="match status" value="1"/>
</dbReference>
<reference evidence="16" key="1">
    <citation type="submission" date="2021-01" db="EMBL/GenBank/DDBJ databases">
        <title>Whole genome shotgun sequence of Actinoplanes rishiriensis NBRC 108556.</title>
        <authorList>
            <person name="Komaki H."/>
            <person name="Tamura T."/>
        </authorList>
    </citation>
    <scope>NUCLEOTIDE SEQUENCE</scope>
    <source>
        <strain evidence="16">NBRC 108556</strain>
    </source>
</reference>
<feature type="region of interest" description="Disordered" evidence="12">
    <location>
        <begin position="439"/>
        <end position="472"/>
    </location>
</feature>